<name>A0A2W4U8J6_9CYAN</name>
<organism evidence="2 3">
    <name type="scientific">Leptolyngbya foveolarum</name>
    <dbReference type="NCBI Taxonomy" id="47253"/>
    <lineage>
        <taxon>Bacteria</taxon>
        <taxon>Bacillati</taxon>
        <taxon>Cyanobacteriota</taxon>
        <taxon>Cyanophyceae</taxon>
        <taxon>Leptolyngbyales</taxon>
        <taxon>Leptolyngbyaceae</taxon>
        <taxon>Leptolyngbya group</taxon>
        <taxon>Leptolyngbya</taxon>
    </lineage>
</organism>
<dbReference type="Pfam" id="PF07878">
    <property type="entry name" value="RHH_5"/>
    <property type="match status" value="1"/>
</dbReference>
<dbReference type="EMBL" id="QBMC01000124">
    <property type="protein sequence ID" value="PZO13479.1"/>
    <property type="molecule type" value="Genomic_DNA"/>
</dbReference>
<feature type="domain" description="CopG-like ribbon-helix-helix" evidence="1">
    <location>
        <begin position="7"/>
        <end position="49"/>
    </location>
</feature>
<proteinExistence type="predicted"/>
<accession>A0A2W4U8J6</accession>
<protein>
    <recommendedName>
        <fullName evidence="1">CopG-like ribbon-helix-helix domain-containing protein</fullName>
    </recommendedName>
</protein>
<sequence length="67" mass="7423">MFCNVMTKRVHMSLPDPIHNDLTELAESRNQPIATVAAIIVELYLEQKKVIGQISGQQDSSVARKAS</sequence>
<dbReference type="InterPro" id="IPR012869">
    <property type="entry name" value="RHH_5"/>
</dbReference>
<reference evidence="3" key="1">
    <citation type="submission" date="2018-04" db="EMBL/GenBank/DDBJ databases">
        <authorList>
            <person name="Cornet L."/>
        </authorList>
    </citation>
    <scope>NUCLEOTIDE SEQUENCE [LARGE SCALE GENOMIC DNA]</scope>
</reference>
<reference evidence="2 3" key="2">
    <citation type="submission" date="2018-06" db="EMBL/GenBank/DDBJ databases">
        <title>Metagenomic assembly of (sub)arctic Cyanobacteria and their associated microbiome from non-axenic cultures.</title>
        <authorList>
            <person name="Baurain D."/>
        </authorList>
    </citation>
    <scope>NUCLEOTIDE SEQUENCE [LARGE SCALE GENOMIC DNA]</scope>
    <source>
        <strain evidence="2">ULC129bin1</strain>
    </source>
</reference>
<evidence type="ECO:0000259" key="1">
    <source>
        <dbReference type="Pfam" id="PF07878"/>
    </source>
</evidence>
<evidence type="ECO:0000313" key="2">
    <source>
        <dbReference type="EMBL" id="PZO13479.1"/>
    </source>
</evidence>
<gene>
    <name evidence="2" type="ORF">DCF25_16010</name>
</gene>
<dbReference type="Proteomes" id="UP000249354">
    <property type="component" value="Unassembled WGS sequence"/>
</dbReference>
<comment type="caution">
    <text evidence="2">The sequence shown here is derived from an EMBL/GenBank/DDBJ whole genome shotgun (WGS) entry which is preliminary data.</text>
</comment>
<evidence type="ECO:0000313" key="3">
    <source>
        <dbReference type="Proteomes" id="UP000249354"/>
    </source>
</evidence>
<dbReference type="AlphaFoldDB" id="A0A2W4U8J6"/>